<dbReference type="Proteomes" id="UP001278500">
    <property type="component" value="Unassembled WGS sequence"/>
</dbReference>
<comment type="caution">
    <text evidence="1">The sequence shown here is derived from an EMBL/GenBank/DDBJ whole genome shotgun (WGS) entry which is preliminary data.</text>
</comment>
<gene>
    <name evidence="1" type="ORF">B0H65DRAFT_203978</name>
</gene>
<accession>A0AAE0MS76</accession>
<evidence type="ECO:0000313" key="1">
    <source>
        <dbReference type="EMBL" id="KAK3345368.1"/>
    </source>
</evidence>
<keyword evidence="2" id="KW-1185">Reference proteome</keyword>
<protein>
    <submittedName>
        <fullName evidence="1">Uncharacterized protein</fullName>
    </submittedName>
</protein>
<dbReference type="RefSeq" id="XP_062681981.1">
    <property type="nucleotide sequence ID" value="XM_062821838.1"/>
</dbReference>
<dbReference type="EMBL" id="JAUEPP010000004">
    <property type="protein sequence ID" value="KAK3345368.1"/>
    <property type="molecule type" value="Genomic_DNA"/>
</dbReference>
<dbReference type="GeneID" id="87858992"/>
<reference evidence="1" key="2">
    <citation type="submission" date="2023-06" db="EMBL/GenBank/DDBJ databases">
        <authorList>
            <consortium name="Lawrence Berkeley National Laboratory"/>
            <person name="Haridas S."/>
            <person name="Hensen N."/>
            <person name="Bonometti L."/>
            <person name="Westerberg I."/>
            <person name="Brannstrom I.O."/>
            <person name="Guillou S."/>
            <person name="Cros-Aarteil S."/>
            <person name="Calhoun S."/>
            <person name="Kuo A."/>
            <person name="Mondo S."/>
            <person name="Pangilinan J."/>
            <person name="Riley R."/>
            <person name="Labutti K."/>
            <person name="Andreopoulos B."/>
            <person name="Lipzen A."/>
            <person name="Chen C."/>
            <person name="Yanf M."/>
            <person name="Daum C."/>
            <person name="Ng V."/>
            <person name="Clum A."/>
            <person name="Steindorff A."/>
            <person name="Ohm R."/>
            <person name="Martin F."/>
            <person name="Silar P."/>
            <person name="Natvig D."/>
            <person name="Lalanne C."/>
            <person name="Gautier V."/>
            <person name="Ament-Velasquez S.L."/>
            <person name="Kruys A."/>
            <person name="Hutchinson M.I."/>
            <person name="Powell A.J."/>
            <person name="Barry K."/>
            <person name="Miller A.N."/>
            <person name="Grigoriev I.V."/>
            <person name="Debuchy R."/>
            <person name="Gladieux P."/>
            <person name="Thoren M.H."/>
            <person name="Johannesson H."/>
        </authorList>
    </citation>
    <scope>NUCLEOTIDE SEQUENCE</scope>
    <source>
        <strain evidence="1">CBS 560.94</strain>
    </source>
</reference>
<organism evidence="1 2">
    <name type="scientific">Neurospora tetraspora</name>
    <dbReference type="NCBI Taxonomy" id="94610"/>
    <lineage>
        <taxon>Eukaryota</taxon>
        <taxon>Fungi</taxon>
        <taxon>Dikarya</taxon>
        <taxon>Ascomycota</taxon>
        <taxon>Pezizomycotina</taxon>
        <taxon>Sordariomycetes</taxon>
        <taxon>Sordariomycetidae</taxon>
        <taxon>Sordariales</taxon>
        <taxon>Sordariaceae</taxon>
        <taxon>Neurospora</taxon>
    </lineage>
</organism>
<sequence>MLTADAHFGGYHRRFSTFKQAGITMIFSFSRQAGGDNPIFNWIFDLFGNLFSDTQPVQTSFNRHKLLSLLEAKVLDIFGRRKKRRSIGTSCFFSNTQKSAVVSTVSKDGAALIFFTKRALPRWFCILRTTNHFTHNYLHRCLTTEFSAFSSPRRYFLFSRFFDTIHGVVVFRHRH</sequence>
<proteinExistence type="predicted"/>
<evidence type="ECO:0000313" key="2">
    <source>
        <dbReference type="Proteomes" id="UP001278500"/>
    </source>
</evidence>
<name>A0AAE0MS76_9PEZI</name>
<dbReference type="AlphaFoldDB" id="A0AAE0MS76"/>
<reference evidence="1" key="1">
    <citation type="journal article" date="2023" name="Mol. Phylogenet. Evol.">
        <title>Genome-scale phylogeny and comparative genomics of the fungal order Sordariales.</title>
        <authorList>
            <person name="Hensen N."/>
            <person name="Bonometti L."/>
            <person name="Westerberg I."/>
            <person name="Brannstrom I.O."/>
            <person name="Guillou S."/>
            <person name="Cros-Aarteil S."/>
            <person name="Calhoun S."/>
            <person name="Haridas S."/>
            <person name="Kuo A."/>
            <person name="Mondo S."/>
            <person name="Pangilinan J."/>
            <person name="Riley R."/>
            <person name="LaButti K."/>
            <person name="Andreopoulos B."/>
            <person name="Lipzen A."/>
            <person name="Chen C."/>
            <person name="Yan M."/>
            <person name="Daum C."/>
            <person name="Ng V."/>
            <person name="Clum A."/>
            <person name="Steindorff A."/>
            <person name="Ohm R.A."/>
            <person name="Martin F."/>
            <person name="Silar P."/>
            <person name="Natvig D.O."/>
            <person name="Lalanne C."/>
            <person name="Gautier V."/>
            <person name="Ament-Velasquez S.L."/>
            <person name="Kruys A."/>
            <person name="Hutchinson M.I."/>
            <person name="Powell A.J."/>
            <person name="Barry K."/>
            <person name="Miller A.N."/>
            <person name="Grigoriev I.V."/>
            <person name="Debuchy R."/>
            <person name="Gladieux P."/>
            <person name="Hiltunen Thoren M."/>
            <person name="Johannesson H."/>
        </authorList>
    </citation>
    <scope>NUCLEOTIDE SEQUENCE</scope>
    <source>
        <strain evidence="1">CBS 560.94</strain>
    </source>
</reference>